<dbReference type="Proteomes" id="UP000187429">
    <property type="component" value="Unassembled WGS sequence"/>
</dbReference>
<evidence type="ECO:0000313" key="2">
    <source>
        <dbReference type="Proteomes" id="UP000187429"/>
    </source>
</evidence>
<sequence>MCQDAHIQEP</sequence>
<gene>
    <name evidence="1" type="ORF">AYI69_g5017</name>
</gene>
<dbReference type="EMBL" id="LSSM01002039">
    <property type="protein sequence ID" value="OMJ23362.1"/>
    <property type="molecule type" value="Genomic_DNA"/>
</dbReference>
<keyword evidence="2" id="KW-1185">Reference proteome</keyword>
<accession>A0A1R1Y8U8</accession>
<proteinExistence type="predicted"/>
<protein>
    <submittedName>
        <fullName evidence="1">Uncharacterized protein</fullName>
    </submittedName>
</protein>
<comment type="caution">
    <text evidence="1">The sequence shown here is derived from an EMBL/GenBank/DDBJ whole genome shotgun (WGS) entry which is preliminary data.</text>
</comment>
<feature type="non-terminal residue" evidence="1">
    <location>
        <position position="10"/>
    </location>
</feature>
<reference evidence="2" key="1">
    <citation type="submission" date="2017-01" db="EMBL/GenBank/DDBJ databases">
        <authorList>
            <person name="Wang Y."/>
            <person name="White M."/>
            <person name="Kvist S."/>
            <person name="Moncalvo J.-M."/>
        </authorList>
    </citation>
    <scope>NUCLEOTIDE SEQUENCE [LARGE SCALE GENOMIC DNA]</scope>
    <source>
        <strain evidence="2">ID-206-W2</strain>
    </source>
</reference>
<name>A0A1R1Y8U8_9FUNG</name>
<evidence type="ECO:0000313" key="1">
    <source>
        <dbReference type="EMBL" id="OMJ23362.1"/>
    </source>
</evidence>
<organism evidence="1 2">
    <name type="scientific">Smittium culicis</name>
    <dbReference type="NCBI Taxonomy" id="133412"/>
    <lineage>
        <taxon>Eukaryota</taxon>
        <taxon>Fungi</taxon>
        <taxon>Fungi incertae sedis</taxon>
        <taxon>Zoopagomycota</taxon>
        <taxon>Kickxellomycotina</taxon>
        <taxon>Harpellomycetes</taxon>
        <taxon>Harpellales</taxon>
        <taxon>Legeriomycetaceae</taxon>
        <taxon>Smittium</taxon>
    </lineage>
</organism>